<feature type="transmembrane region" description="Helical" evidence="1">
    <location>
        <begin position="92"/>
        <end position="110"/>
    </location>
</feature>
<feature type="transmembrane region" description="Helical" evidence="1">
    <location>
        <begin position="6"/>
        <end position="26"/>
    </location>
</feature>
<dbReference type="RefSeq" id="WP_244900105.1">
    <property type="nucleotide sequence ID" value="NZ_NQJF01000012.1"/>
</dbReference>
<keyword evidence="1" id="KW-0472">Membrane</keyword>
<name>A0ABY2EVJ5_9GAMM</name>
<dbReference type="EMBL" id="SODO01000015">
    <property type="protein sequence ID" value="TDW56319.1"/>
    <property type="molecule type" value="Genomic_DNA"/>
</dbReference>
<keyword evidence="1" id="KW-1133">Transmembrane helix</keyword>
<sequence length="112" mass="12397">MLRVSDFEYLLAALIMGGVTFSLRAFPFLARGFIAHHHRIQVLGRRLPVAMMVLLTLYAMGVHNWHAPADGKAQVIAVVVVAGLQLWRRQALTSILTGTLVYMSLVNGWLGL</sequence>
<comment type="caution">
    <text evidence="2">The sequence shown here is derived from an EMBL/GenBank/DDBJ whole genome shotgun (WGS) entry which is preliminary data.</text>
</comment>
<proteinExistence type="predicted"/>
<keyword evidence="1" id="KW-0812">Transmembrane</keyword>
<gene>
    <name evidence="2" type="ORF">LY04_03122</name>
</gene>
<dbReference type="Pfam" id="PF05437">
    <property type="entry name" value="AzlD"/>
    <property type="match status" value="1"/>
</dbReference>
<dbReference type="Proteomes" id="UP000295058">
    <property type="component" value="Unassembled WGS sequence"/>
</dbReference>
<protein>
    <submittedName>
        <fullName evidence="2">Branched-subunit amino acid transport protein AzlD</fullName>
    </submittedName>
</protein>
<accession>A0ABY2EVJ5</accession>
<evidence type="ECO:0000256" key="1">
    <source>
        <dbReference type="SAM" id="Phobius"/>
    </source>
</evidence>
<keyword evidence="3" id="KW-1185">Reference proteome</keyword>
<organism evidence="2 3">
    <name type="scientific">Oceanimonas baumannii</name>
    <dbReference type="NCBI Taxonomy" id="129578"/>
    <lineage>
        <taxon>Bacteria</taxon>
        <taxon>Pseudomonadati</taxon>
        <taxon>Pseudomonadota</taxon>
        <taxon>Gammaproteobacteria</taxon>
        <taxon>Aeromonadales</taxon>
        <taxon>Aeromonadaceae</taxon>
        <taxon>Oceanimonas</taxon>
    </lineage>
</organism>
<reference evidence="2 3" key="1">
    <citation type="submission" date="2019-03" db="EMBL/GenBank/DDBJ databases">
        <title>Genomic Encyclopedia of Archaeal and Bacterial Type Strains, Phase II (KMG-II): from individual species to whole genera.</title>
        <authorList>
            <person name="Goeker M."/>
        </authorList>
    </citation>
    <scope>NUCLEOTIDE SEQUENCE [LARGE SCALE GENOMIC DNA]</scope>
    <source>
        <strain evidence="2 3">DSM 15594</strain>
    </source>
</reference>
<evidence type="ECO:0000313" key="2">
    <source>
        <dbReference type="EMBL" id="TDW56319.1"/>
    </source>
</evidence>
<feature type="transmembrane region" description="Helical" evidence="1">
    <location>
        <begin position="47"/>
        <end position="65"/>
    </location>
</feature>
<evidence type="ECO:0000313" key="3">
    <source>
        <dbReference type="Proteomes" id="UP000295058"/>
    </source>
</evidence>
<dbReference type="InterPro" id="IPR008407">
    <property type="entry name" value="Brnchd-chn_aa_trnsp_AzlD"/>
</dbReference>